<evidence type="ECO:0000313" key="2">
    <source>
        <dbReference type="Proteomes" id="UP000003438"/>
    </source>
</evidence>
<dbReference type="Proteomes" id="UP000003438">
    <property type="component" value="Unassembled WGS sequence"/>
</dbReference>
<accession>D1PSI9</accession>
<dbReference type="AlphaFoldDB" id="D1PSI9"/>
<dbReference type="HOGENOM" id="CLU_3206101_0_0_9"/>
<reference evidence="1" key="1">
    <citation type="submission" date="2009-12" db="EMBL/GenBank/DDBJ databases">
        <authorList>
            <person name="Weinstock G."/>
            <person name="Sodergren E."/>
            <person name="Clifton S."/>
            <person name="Fulton L."/>
            <person name="Fulton B."/>
            <person name="Courtney L."/>
            <person name="Fronick C."/>
            <person name="Harrison M."/>
            <person name="Strong C."/>
            <person name="Farmer C."/>
            <person name="Delahaunty K."/>
            <person name="Markovic C."/>
            <person name="Hall O."/>
            <person name="Minx P."/>
            <person name="Tomlinson C."/>
            <person name="Mitreva M."/>
            <person name="Nelson J."/>
            <person name="Hou S."/>
            <person name="Wollam A."/>
            <person name="Pepin K.H."/>
            <person name="Johnson M."/>
            <person name="Bhonagiri V."/>
            <person name="Nash W.E."/>
            <person name="Warren W."/>
            <person name="Chinwalla A."/>
            <person name="Mardis E.R."/>
            <person name="Wilson R.K."/>
        </authorList>
    </citation>
    <scope>NUCLEOTIDE SEQUENCE [LARGE SCALE GENOMIC DNA]</scope>
    <source>
        <strain evidence="1">DSM 15176</strain>
    </source>
</reference>
<comment type="caution">
    <text evidence="1">The sequence shown here is derived from an EMBL/GenBank/DDBJ whole genome shotgun (WGS) entry which is preliminary data.</text>
</comment>
<name>D1PSI9_9FIRM</name>
<dbReference type="EMBL" id="ACBY02000074">
    <property type="protein sequence ID" value="EFB74369.1"/>
    <property type="molecule type" value="Genomic_DNA"/>
</dbReference>
<protein>
    <submittedName>
        <fullName evidence="1">Uncharacterized protein</fullName>
    </submittedName>
</protein>
<proteinExistence type="predicted"/>
<gene>
    <name evidence="1" type="ORF">SUBVAR_07372</name>
</gene>
<keyword evidence="2" id="KW-1185">Reference proteome</keyword>
<evidence type="ECO:0000313" key="1">
    <source>
        <dbReference type="EMBL" id="EFB74369.1"/>
    </source>
</evidence>
<sequence length="45" mass="5457">MRRYFILPSPFHSTVYNEKSSIPERYNVSIRKDCAKHIARKLQEF</sequence>
<organism evidence="1 2">
    <name type="scientific">Subdoligranulum variabile DSM 15176</name>
    <dbReference type="NCBI Taxonomy" id="411471"/>
    <lineage>
        <taxon>Bacteria</taxon>
        <taxon>Bacillati</taxon>
        <taxon>Bacillota</taxon>
        <taxon>Clostridia</taxon>
        <taxon>Eubacteriales</taxon>
        <taxon>Oscillospiraceae</taxon>
        <taxon>Subdoligranulum</taxon>
    </lineage>
</organism>